<dbReference type="Proteomes" id="UP000287166">
    <property type="component" value="Unassembled WGS sequence"/>
</dbReference>
<dbReference type="AlphaFoldDB" id="A0A401GHS8"/>
<dbReference type="STRING" id="139825.A0A401GHS8"/>
<feature type="coiled-coil region" evidence="7">
    <location>
        <begin position="242"/>
        <end position="295"/>
    </location>
</feature>
<dbReference type="RefSeq" id="XP_027612650.1">
    <property type="nucleotide sequence ID" value="XM_027756849.1"/>
</dbReference>
<evidence type="ECO:0000313" key="10">
    <source>
        <dbReference type="Proteomes" id="UP000287166"/>
    </source>
</evidence>
<sequence length="562" mass="63834">MPPGGWPETLAVGNSGGPDSTCLLFLLSSVLEQAKGSYGLPFKLYSIHIDHDLQPANREMADWARRNANAFRVQHHTYEVPWGSFPFPKSPHSKLETFEKVAREARQNRLFHGMSVSHADAIALAHHADDQVETAVMRMAMGSGLVGLAGMRPVRRWGMDVGQFGAFAGPEGMSRWIVRPLLWFSKDRILETCETNELPYTNDPTNFQPAISIRNAVRHCLAENKDISEVVTKKDLKDAPGAQVVVEQIPKLQAALEKLREQADRMPDSAIFEGRDRLREVVRRFSTRLEALDSEVSNVLMPCLLPSPPSTLLLSIPELQEIGDPDVRVGIARRILRYLSPRPWGSLAAEAKGDSAALNNLVKKIWCIPSRIPELDPVPLPFSAPSTVQFWPMVVRTDEMVRRRKVLNFGEVPVWLAQRAPPHSAKQLAREGRANPLIKDLSKFFVGLQRRDKIHFMLYDCRFLLTFTFEDMPSDIFVATLDPTTKFLVKSYTSWFLPQVIMQRQGEQDQVLARFKYKHPRWSETQERENSKDIKEREDDVLVRGDGDAWIKIEFIRTLEAL</sequence>
<proteinExistence type="inferred from homology"/>
<evidence type="ECO:0000313" key="9">
    <source>
        <dbReference type="EMBL" id="GBE81737.1"/>
    </source>
</evidence>
<evidence type="ECO:0000256" key="7">
    <source>
        <dbReference type="SAM" id="Coils"/>
    </source>
</evidence>
<dbReference type="Gene3D" id="3.40.50.620">
    <property type="entry name" value="HUPs"/>
    <property type="match status" value="1"/>
</dbReference>
<dbReference type="InParanoid" id="A0A401GHS8"/>
<evidence type="ECO:0000259" key="8">
    <source>
        <dbReference type="Pfam" id="PF01171"/>
    </source>
</evidence>
<dbReference type="GO" id="GO:0008033">
    <property type="term" value="P:tRNA processing"/>
    <property type="evidence" value="ECO:0007669"/>
    <property type="project" value="UniProtKB-KW"/>
</dbReference>
<evidence type="ECO:0000256" key="6">
    <source>
        <dbReference type="ARBA" id="ARBA00048539"/>
    </source>
</evidence>
<dbReference type="Pfam" id="PF01171">
    <property type="entry name" value="ATP_bind_3"/>
    <property type="match status" value="1"/>
</dbReference>
<dbReference type="SUPFAM" id="SSF52402">
    <property type="entry name" value="Adenine nucleotide alpha hydrolases-like"/>
    <property type="match status" value="1"/>
</dbReference>
<comment type="catalytic activity">
    <reaction evidence="6">
        <text>cytidine(34) in tRNA(Ile2) + L-lysine + ATP = lysidine(34) in tRNA(Ile2) + AMP + diphosphate + H(+)</text>
        <dbReference type="Rhea" id="RHEA:43744"/>
        <dbReference type="Rhea" id="RHEA-COMP:10625"/>
        <dbReference type="Rhea" id="RHEA-COMP:10670"/>
        <dbReference type="ChEBI" id="CHEBI:15378"/>
        <dbReference type="ChEBI" id="CHEBI:30616"/>
        <dbReference type="ChEBI" id="CHEBI:32551"/>
        <dbReference type="ChEBI" id="CHEBI:33019"/>
        <dbReference type="ChEBI" id="CHEBI:82748"/>
        <dbReference type="ChEBI" id="CHEBI:83665"/>
        <dbReference type="ChEBI" id="CHEBI:456215"/>
        <dbReference type="EC" id="6.3.4.19"/>
    </reaction>
</comment>
<evidence type="ECO:0000256" key="5">
    <source>
        <dbReference type="ARBA" id="ARBA00022840"/>
    </source>
</evidence>
<keyword evidence="7" id="KW-0175">Coiled coil</keyword>
<organism evidence="9 10">
    <name type="scientific">Sparassis crispa</name>
    <dbReference type="NCBI Taxonomy" id="139825"/>
    <lineage>
        <taxon>Eukaryota</taxon>
        <taxon>Fungi</taxon>
        <taxon>Dikarya</taxon>
        <taxon>Basidiomycota</taxon>
        <taxon>Agaricomycotina</taxon>
        <taxon>Agaricomycetes</taxon>
        <taxon>Polyporales</taxon>
        <taxon>Sparassidaceae</taxon>
        <taxon>Sparassis</taxon>
    </lineage>
</organism>
<dbReference type="GO" id="GO:0005524">
    <property type="term" value="F:ATP binding"/>
    <property type="evidence" value="ECO:0007669"/>
    <property type="project" value="UniProtKB-KW"/>
</dbReference>
<dbReference type="InterPro" id="IPR014729">
    <property type="entry name" value="Rossmann-like_a/b/a_fold"/>
</dbReference>
<dbReference type="GO" id="GO:0032267">
    <property type="term" value="F:tRNA(Ile)-lysidine synthase activity"/>
    <property type="evidence" value="ECO:0007669"/>
    <property type="project" value="UniProtKB-EC"/>
</dbReference>
<accession>A0A401GHS8</accession>
<gene>
    <name evidence="9" type="ORF">SCP_0401080</name>
</gene>
<dbReference type="PANTHER" id="PTHR43033">
    <property type="entry name" value="TRNA(ILE)-LYSIDINE SYNTHASE-RELATED"/>
    <property type="match status" value="1"/>
</dbReference>
<dbReference type="HAMAP" id="MF_01161">
    <property type="entry name" value="tRNA_Ile_lys_synt"/>
    <property type="match status" value="1"/>
</dbReference>
<dbReference type="OrthoDB" id="434144at2759"/>
<dbReference type="EMBL" id="BFAD01000004">
    <property type="protein sequence ID" value="GBE81737.1"/>
    <property type="molecule type" value="Genomic_DNA"/>
</dbReference>
<keyword evidence="3" id="KW-0819">tRNA processing</keyword>
<evidence type="ECO:0000256" key="4">
    <source>
        <dbReference type="ARBA" id="ARBA00022741"/>
    </source>
</evidence>
<keyword evidence="4" id="KW-0547">Nucleotide-binding</keyword>
<keyword evidence="10" id="KW-1185">Reference proteome</keyword>
<protein>
    <recommendedName>
        <fullName evidence="1">tRNA(Ile)-lysidine synthetase</fullName>
        <ecNumber evidence="1">6.3.4.19</ecNumber>
    </recommendedName>
</protein>
<dbReference type="GeneID" id="38778654"/>
<dbReference type="InterPro" id="IPR011063">
    <property type="entry name" value="TilS/TtcA_N"/>
</dbReference>
<feature type="domain" description="tRNA(Ile)-lysidine/2-thiocytidine synthase N-terminal" evidence="8">
    <location>
        <begin position="10"/>
        <end position="219"/>
    </location>
</feature>
<dbReference type="InterPro" id="IPR012795">
    <property type="entry name" value="tRNA_Ile_lys_synt_N"/>
</dbReference>
<evidence type="ECO:0000256" key="3">
    <source>
        <dbReference type="ARBA" id="ARBA00022694"/>
    </source>
</evidence>
<evidence type="ECO:0000256" key="2">
    <source>
        <dbReference type="ARBA" id="ARBA00022598"/>
    </source>
</evidence>
<keyword evidence="5" id="KW-0067">ATP-binding</keyword>
<reference evidence="9 10" key="1">
    <citation type="journal article" date="2018" name="Sci. Rep.">
        <title>Genome sequence of the cauliflower mushroom Sparassis crispa (Hanabiratake) and its association with beneficial usage.</title>
        <authorList>
            <person name="Kiyama R."/>
            <person name="Furutani Y."/>
            <person name="Kawaguchi K."/>
            <person name="Nakanishi T."/>
        </authorList>
    </citation>
    <scope>NUCLEOTIDE SEQUENCE [LARGE SCALE GENOMIC DNA]</scope>
</reference>
<dbReference type="NCBIfam" id="TIGR02432">
    <property type="entry name" value="lysidine_TilS_N"/>
    <property type="match status" value="1"/>
</dbReference>
<dbReference type="CDD" id="cd01992">
    <property type="entry name" value="TilS_N"/>
    <property type="match status" value="1"/>
</dbReference>
<evidence type="ECO:0000256" key="1">
    <source>
        <dbReference type="ARBA" id="ARBA00013267"/>
    </source>
</evidence>
<keyword evidence="2" id="KW-0436">Ligase</keyword>
<dbReference type="InterPro" id="IPR012094">
    <property type="entry name" value="tRNA_Ile_lys_synt"/>
</dbReference>
<dbReference type="EC" id="6.3.4.19" evidence="1"/>
<dbReference type="PANTHER" id="PTHR43033:SF1">
    <property type="entry name" value="TRNA(ILE)-LYSIDINE SYNTHASE-RELATED"/>
    <property type="match status" value="1"/>
</dbReference>
<comment type="caution">
    <text evidence="9">The sequence shown here is derived from an EMBL/GenBank/DDBJ whole genome shotgun (WGS) entry which is preliminary data.</text>
</comment>
<name>A0A401GHS8_9APHY</name>